<proteinExistence type="predicted"/>
<dbReference type="EMBL" id="CP000789">
    <property type="protein sequence ID" value="ABU71528.1"/>
    <property type="molecule type" value="Genomic_DNA"/>
</dbReference>
<evidence type="ECO:0000313" key="2">
    <source>
        <dbReference type="Proteomes" id="UP000008152"/>
    </source>
</evidence>
<dbReference type="Proteomes" id="UP000008152">
    <property type="component" value="Chromosome I"/>
</dbReference>
<organism evidence="1 2">
    <name type="scientific">Vibrio campbellii (strain ATCC BAA-1116)</name>
    <dbReference type="NCBI Taxonomy" id="2902295"/>
    <lineage>
        <taxon>Bacteria</taxon>
        <taxon>Pseudomonadati</taxon>
        <taxon>Pseudomonadota</taxon>
        <taxon>Gammaproteobacteria</taxon>
        <taxon>Vibrionales</taxon>
        <taxon>Vibrionaceae</taxon>
        <taxon>Vibrio</taxon>
    </lineage>
</organism>
<dbReference type="PATRIC" id="fig|338187.36.peg.2501"/>
<sequence length="38" mass="4221">MKLGSFPTLLSCKTTKSVAIVTPLAAFEAKREDIYSRF</sequence>
<reference evidence="1 2" key="1">
    <citation type="submission" date="2007-08" db="EMBL/GenBank/DDBJ databases">
        <authorList>
            <consortium name="The Vibrio harveyi Genome Sequencing Project"/>
            <person name="Bassler B."/>
            <person name="Clifton S.W."/>
            <person name="Fulton L."/>
            <person name="Delehaunty K."/>
            <person name="Fronick C."/>
            <person name="Harrison M."/>
            <person name="Markivic C."/>
            <person name="Fulton R."/>
            <person name="Tin-Wollam A.-M."/>
            <person name="Shah N."/>
            <person name="Pepin K."/>
            <person name="Nash W."/>
            <person name="Thiruvilangam P."/>
            <person name="Bhonagiri V."/>
            <person name="Waters C."/>
            <person name="Tu K.C."/>
            <person name="Irgon J."/>
            <person name="Wilson R.K."/>
        </authorList>
    </citation>
    <scope>NUCLEOTIDE SEQUENCE [LARGE SCALE GENOMIC DNA]</scope>
    <source>
        <strain evidence="2">ATCC BAA-1116 / BB120</strain>
    </source>
</reference>
<dbReference type="KEGG" id="vha:VIBHAR_02567"/>
<name>A7MSI8_VIBC1</name>
<accession>A7MSI8</accession>
<dbReference type="AlphaFoldDB" id="A7MSI8"/>
<evidence type="ECO:0000313" key="1">
    <source>
        <dbReference type="EMBL" id="ABU71528.1"/>
    </source>
</evidence>
<gene>
    <name evidence="1" type="ordered locus">VIBHAR_02567</name>
</gene>
<protein>
    <submittedName>
        <fullName evidence="1">Uncharacterized protein</fullName>
    </submittedName>
</protein>